<evidence type="ECO:0000256" key="4">
    <source>
        <dbReference type="ARBA" id="ARBA00022837"/>
    </source>
</evidence>
<evidence type="ECO:0000313" key="12">
    <source>
        <dbReference type="Proteomes" id="UP000801492"/>
    </source>
</evidence>
<dbReference type="SMART" id="SM00054">
    <property type="entry name" value="EFh"/>
    <property type="match status" value="2"/>
</dbReference>
<evidence type="ECO:0000256" key="7">
    <source>
        <dbReference type="PIRNR" id="PIRNR037470"/>
    </source>
</evidence>
<evidence type="ECO:0000313" key="11">
    <source>
        <dbReference type="EMBL" id="KAF2900810.1"/>
    </source>
</evidence>
<evidence type="ECO:0000256" key="9">
    <source>
        <dbReference type="SAM" id="Phobius"/>
    </source>
</evidence>
<dbReference type="Pfam" id="PF01694">
    <property type="entry name" value="Rhomboid"/>
    <property type="match status" value="1"/>
</dbReference>
<dbReference type="CDD" id="cd00051">
    <property type="entry name" value="EFh"/>
    <property type="match status" value="1"/>
</dbReference>
<dbReference type="InterPro" id="IPR017213">
    <property type="entry name" value="Peptidase_S54_rhomboid_met"/>
</dbReference>
<dbReference type="Gene3D" id="1.10.238.10">
    <property type="entry name" value="EF-hand"/>
    <property type="match status" value="1"/>
</dbReference>
<feature type="transmembrane region" description="Helical" evidence="9">
    <location>
        <begin position="175"/>
        <end position="200"/>
    </location>
</feature>
<dbReference type="EMBL" id="VTPC01001983">
    <property type="protein sequence ID" value="KAF2900810.1"/>
    <property type="molecule type" value="Genomic_DNA"/>
</dbReference>
<dbReference type="InterPro" id="IPR018247">
    <property type="entry name" value="EF_Hand_1_Ca_BS"/>
</dbReference>
<evidence type="ECO:0000256" key="2">
    <source>
        <dbReference type="ARBA" id="ARBA00009045"/>
    </source>
</evidence>
<evidence type="ECO:0000256" key="5">
    <source>
        <dbReference type="ARBA" id="ARBA00022989"/>
    </source>
</evidence>
<keyword evidence="6 9" id="KW-0472">Membrane</keyword>
<comment type="similarity">
    <text evidence="2 7">Belongs to the peptidase S54 family.</text>
</comment>
<comment type="caution">
    <text evidence="11">The sequence shown here is derived from an EMBL/GenBank/DDBJ whole genome shotgun (WGS) entry which is preliminary data.</text>
</comment>
<evidence type="ECO:0000256" key="1">
    <source>
        <dbReference type="ARBA" id="ARBA00004141"/>
    </source>
</evidence>
<dbReference type="OrthoDB" id="418595at2759"/>
<evidence type="ECO:0000256" key="6">
    <source>
        <dbReference type="ARBA" id="ARBA00023136"/>
    </source>
</evidence>
<dbReference type="FunFam" id="1.20.1540.10:FF:000024">
    <property type="entry name" value="Blast:Protein rhomboid"/>
    <property type="match status" value="1"/>
</dbReference>
<evidence type="ECO:0000256" key="8">
    <source>
        <dbReference type="PIRSR" id="PIRSR037470-50"/>
    </source>
</evidence>
<keyword evidence="5 9" id="KW-1133">Transmembrane helix</keyword>
<feature type="domain" description="EF-hand" evidence="10">
    <location>
        <begin position="17"/>
        <end position="52"/>
    </location>
</feature>
<keyword evidence="4" id="KW-0106">Calcium</keyword>
<feature type="transmembrane region" description="Helical" evidence="9">
    <location>
        <begin position="294"/>
        <end position="314"/>
    </location>
</feature>
<dbReference type="Proteomes" id="UP000801492">
    <property type="component" value="Unassembled WGS sequence"/>
</dbReference>
<keyword evidence="3 9" id="KW-0812">Transmembrane</keyword>
<accession>A0A8K0GDM3</accession>
<feature type="transmembrane region" description="Helical" evidence="9">
    <location>
        <begin position="264"/>
        <end position="282"/>
    </location>
</feature>
<dbReference type="InterPro" id="IPR002048">
    <property type="entry name" value="EF_hand_dom"/>
</dbReference>
<dbReference type="PIRSF" id="PIRSF037470">
    <property type="entry name" value="Rhomboid"/>
    <property type="match status" value="1"/>
</dbReference>
<feature type="transmembrane region" description="Helical" evidence="9">
    <location>
        <begin position="326"/>
        <end position="347"/>
    </location>
</feature>
<name>A0A8K0GDM3_IGNLU</name>
<proteinExistence type="inferred from homology"/>
<sequence length="356" mass="40253">MAARTDESQTVEIPLRNPNDRWKQIFQKYDKDNDGFINVKELDDLIHSREYENDIPAHVVAKIHGMADANSDGRLDLNEFVDMIHHPTLQPLFGHVVNRYIRMLVPRRADISQPDGLYEDQYSCFPPPVGMVLISLVEIIFYCIDAAKGSTVAATGPMATALIYDPKRRFEAWRYLTYMFVHIGIMHLVVNLCVQILLGIPLEMVHRWWRVLVIYFAGVIAGSLGTSITDPEVKLAGASGGVYSLITAHIATIIMNWREMEYPYVQLAIFLIITACDLGTAIYDRYVLDVNEHIGYAAHFAGAVAGLLVGISVLRNISVTRTERVVWWASVITYITLMGIAIVWNIAYTDYFPQQD</sequence>
<dbReference type="AlphaFoldDB" id="A0A8K0GDM3"/>
<dbReference type="InterPro" id="IPR011992">
    <property type="entry name" value="EF-hand-dom_pair"/>
</dbReference>
<dbReference type="GO" id="GO:0016020">
    <property type="term" value="C:membrane"/>
    <property type="evidence" value="ECO:0007669"/>
    <property type="project" value="UniProtKB-SubCell"/>
</dbReference>
<dbReference type="PROSITE" id="PS50222">
    <property type="entry name" value="EF_HAND_2"/>
    <property type="match status" value="1"/>
</dbReference>
<feature type="active site" evidence="8">
    <location>
        <position position="299"/>
    </location>
</feature>
<feature type="active site" description="Nucleophile" evidence="8">
    <location>
        <position position="239"/>
    </location>
</feature>
<dbReference type="PANTHER" id="PTHR45840:SF8">
    <property type="entry name" value="RHOMBOID PROTEASE"/>
    <property type="match status" value="1"/>
</dbReference>
<feature type="transmembrane region" description="Helical" evidence="9">
    <location>
        <begin position="235"/>
        <end position="257"/>
    </location>
</feature>
<reference evidence="11" key="1">
    <citation type="submission" date="2019-08" db="EMBL/GenBank/DDBJ databases">
        <title>The genome of the North American firefly Photinus pyralis.</title>
        <authorList>
            <consortium name="Photinus pyralis genome working group"/>
            <person name="Fallon T.R."/>
            <person name="Sander Lower S.E."/>
            <person name="Weng J.-K."/>
        </authorList>
    </citation>
    <scope>NUCLEOTIDE SEQUENCE</scope>
    <source>
        <strain evidence="11">TRF0915ILg1</strain>
        <tissue evidence="11">Whole body</tissue>
    </source>
</reference>
<protein>
    <recommendedName>
        <fullName evidence="10">EF-hand domain-containing protein</fullName>
    </recommendedName>
</protein>
<evidence type="ECO:0000259" key="10">
    <source>
        <dbReference type="PROSITE" id="PS50222"/>
    </source>
</evidence>
<feature type="transmembrane region" description="Helical" evidence="9">
    <location>
        <begin position="212"/>
        <end position="229"/>
    </location>
</feature>
<evidence type="ECO:0000256" key="3">
    <source>
        <dbReference type="ARBA" id="ARBA00022692"/>
    </source>
</evidence>
<dbReference type="Gene3D" id="1.20.1540.10">
    <property type="entry name" value="Rhomboid-like"/>
    <property type="match status" value="1"/>
</dbReference>
<keyword evidence="12" id="KW-1185">Reference proteome</keyword>
<dbReference type="SUPFAM" id="SSF144091">
    <property type="entry name" value="Rhomboid-like"/>
    <property type="match status" value="1"/>
</dbReference>
<dbReference type="GO" id="GO:0004252">
    <property type="term" value="F:serine-type endopeptidase activity"/>
    <property type="evidence" value="ECO:0007669"/>
    <property type="project" value="UniProtKB-UniRule"/>
</dbReference>
<gene>
    <name evidence="11" type="ORF">ILUMI_05349</name>
</gene>
<dbReference type="GO" id="GO:0005509">
    <property type="term" value="F:calcium ion binding"/>
    <property type="evidence" value="ECO:0007669"/>
    <property type="project" value="InterPro"/>
</dbReference>
<dbReference type="PROSITE" id="PS00018">
    <property type="entry name" value="EF_HAND_1"/>
    <property type="match status" value="2"/>
</dbReference>
<dbReference type="InterPro" id="IPR051739">
    <property type="entry name" value="Rhomboid_IM_Serine_Proteases"/>
</dbReference>
<dbReference type="PANTHER" id="PTHR45840">
    <property type="entry name" value="RHOMBOID-RELATED PROTEIN"/>
    <property type="match status" value="1"/>
</dbReference>
<dbReference type="SUPFAM" id="SSF47473">
    <property type="entry name" value="EF-hand"/>
    <property type="match status" value="1"/>
</dbReference>
<comment type="subcellular location">
    <subcellularLocation>
        <location evidence="1">Membrane</location>
        <topology evidence="1">Multi-pass membrane protein</topology>
    </subcellularLocation>
</comment>
<dbReference type="InterPro" id="IPR035952">
    <property type="entry name" value="Rhomboid-like_sf"/>
</dbReference>
<dbReference type="Pfam" id="PF13499">
    <property type="entry name" value="EF-hand_7"/>
    <property type="match status" value="1"/>
</dbReference>
<organism evidence="11 12">
    <name type="scientific">Ignelater luminosus</name>
    <name type="common">Cucubano</name>
    <name type="synonym">Pyrophorus luminosus</name>
    <dbReference type="NCBI Taxonomy" id="2038154"/>
    <lineage>
        <taxon>Eukaryota</taxon>
        <taxon>Metazoa</taxon>
        <taxon>Ecdysozoa</taxon>
        <taxon>Arthropoda</taxon>
        <taxon>Hexapoda</taxon>
        <taxon>Insecta</taxon>
        <taxon>Pterygota</taxon>
        <taxon>Neoptera</taxon>
        <taxon>Endopterygota</taxon>
        <taxon>Coleoptera</taxon>
        <taxon>Polyphaga</taxon>
        <taxon>Elateriformia</taxon>
        <taxon>Elateroidea</taxon>
        <taxon>Elateridae</taxon>
        <taxon>Agrypninae</taxon>
        <taxon>Pyrophorini</taxon>
        <taxon>Ignelater</taxon>
    </lineage>
</organism>
<dbReference type="InterPro" id="IPR022764">
    <property type="entry name" value="Peptidase_S54_rhomboid_dom"/>
</dbReference>